<proteinExistence type="predicted"/>
<accession>A0AAW1VMB8</accession>
<evidence type="ECO:0000313" key="2">
    <source>
        <dbReference type="Proteomes" id="UP001457282"/>
    </source>
</evidence>
<reference evidence="1 2" key="1">
    <citation type="journal article" date="2023" name="G3 (Bethesda)">
        <title>A chromosome-length genome assembly and annotation of blackberry (Rubus argutus, cv. 'Hillquist').</title>
        <authorList>
            <person name="Bruna T."/>
            <person name="Aryal R."/>
            <person name="Dudchenko O."/>
            <person name="Sargent D.J."/>
            <person name="Mead D."/>
            <person name="Buti M."/>
            <person name="Cavallini A."/>
            <person name="Hytonen T."/>
            <person name="Andres J."/>
            <person name="Pham M."/>
            <person name="Weisz D."/>
            <person name="Mascagni F."/>
            <person name="Usai G."/>
            <person name="Natali L."/>
            <person name="Bassil N."/>
            <person name="Fernandez G.E."/>
            <person name="Lomsadze A."/>
            <person name="Armour M."/>
            <person name="Olukolu B."/>
            <person name="Poorten T."/>
            <person name="Britton C."/>
            <person name="Davik J."/>
            <person name="Ashrafi H."/>
            <person name="Aiden E.L."/>
            <person name="Borodovsky M."/>
            <person name="Worthington M."/>
        </authorList>
    </citation>
    <scope>NUCLEOTIDE SEQUENCE [LARGE SCALE GENOMIC DNA]</scope>
    <source>
        <strain evidence="1">PI 553951</strain>
    </source>
</reference>
<gene>
    <name evidence="1" type="ORF">M0R45_001164</name>
</gene>
<name>A0AAW1VMB8_RUBAR</name>
<comment type="caution">
    <text evidence="1">The sequence shown here is derived from an EMBL/GenBank/DDBJ whole genome shotgun (WGS) entry which is preliminary data.</text>
</comment>
<organism evidence="1 2">
    <name type="scientific">Rubus argutus</name>
    <name type="common">Southern blackberry</name>
    <dbReference type="NCBI Taxonomy" id="59490"/>
    <lineage>
        <taxon>Eukaryota</taxon>
        <taxon>Viridiplantae</taxon>
        <taxon>Streptophyta</taxon>
        <taxon>Embryophyta</taxon>
        <taxon>Tracheophyta</taxon>
        <taxon>Spermatophyta</taxon>
        <taxon>Magnoliopsida</taxon>
        <taxon>eudicotyledons</taxon>
        <taxon>Gunneridae</taxon>
        <taxon>Pentapetalae</taxon>
        <taxon>rosids</taxon>
        <taxon>fabids</taxon>
        <taxon>Rosales</taxon>
        <taxon>Rosaceae</taxon>
        <taxon>Rosoideae</taxon>
        <taxon>Rosoideae incertae sedis</taxon>
        <taxon>Rubus</taxon>
    </lineage>
</organism>
<dbReference type="EMBL" id="JBEDUW010000231">
    <property type="protein sequence ID" value="KAK9903199.1"/>
    <property type="molecule type" value="Genomic_DNA"/>
</dbReference>
<dbReference type="Proteomes" id="UP001457282">
    <property type="component" value="Unassembled WGS sequence"/>
</dbReference>
<keyword evidence="2" id="KW-1185">Reference proteome</keyword>
<evidence type="ECO:0000313" key="1">
    <source>
        <dbReference type="EMBL" id="KAK9903199.1"/>
    </source>
</evidence>
<protein>
    <submittedName>
        <fullName evidence="1">Uncharacterized protein</fullName>
    </submittedName>
</protein>
<sequence length="77" mass="7977">MATMVACGAGRGKIGSPTVMRMTPRIGNAAMGFERRNSEARRRRAGCGLGSGSEYGLGSASGQWALSGSEDELRLVA</sequence>
<dbReference type="AlphaFoldDB" id="A0AAW1VMB8"/>